<proteinExistence type="predicted"/>
<feature type="compositionally biased region" description="Polar residues" evidence="1">
    <location>
        <begin position="280"/>
        <end position="295"/>
    </location>
</feature>
<dbReference type="GO" id="GO:0019901">
    <property type="term" value="F:protein kinase binding"/>
    <property type="evidence" value="ECO:0007669"/>
    <property type="project" value="TreeGrafter"/>
</dbReference>
<dbReference type="InterPro" id="IPR009548">
    <property type="entry name" value="Prkrip1"/>
</dbReference>
<feature type="compositionally biased region" description="Basic and acidic residues" evidence="1">
    <location>
        <begin position="119"/>
        <end position="132"/>
    </location>
</feature>
<feature type="compositionally biased region" description="Basic residues" evidence="1">
    <location>
        <begin position="193"/>
        <end position="211"/>
    </location>
</feature>
<dbReference type="PANTHER" id="PTHR13507:SF0">
    <property type="entry name" value="PRKR-INTERACTING PROTEIN 1"/>
    <property type="match status" value="1"/>
</dbReference>
<keyword evidence="3" id="KW-1185">Reference proteome</keyword>
<dbReference type="GO" id="GO:0003725">
    <property type="term" value="F:double-stranded RNA binding"/>
    <property type="evidence" value="ECO:0007669"/>
    <property type="project" value="InterPro"/>
</dbReference>
<accession>A0A9Q3HVR8</accession>
<dbReference type="GO" id="GO:0005730">
    <property type="term" value="C:nucleolus"/>
    <property type="evidence" value="ECO:0007669"/>
    <property type="project" value="TreeGrafter"/>
</dbReference>
<name>A0A9Q3HVR8_9BASI</name>
<feature type="compositionally biased region" description="Basic and acidic residues" evidence="1">
    <location>
        <begin position="155"/>
        <end position="192"/>
    </location>
</feature>
<reference evidence="2" key="1">
    <citation type="submission" date="2021-03" db="EMBL/GenBank/DDBJ databases">
        <title>Draft genome sequence of rust myrtle Austropuccinia psidii MF-1, a brazilian biotype.</title>
        <authorList>
            <person name="Quecine M.C."/>
            <person name="Pachon D.M.R."/>
            <person name="Bonatelli M.L."/>
            <person name="Correr F.H."/>
            <person name="Franceschini L.M."/>
            <person name="Leite T.F."/>
            <person name="Margarido G.R.A."/>
            <person name="Almeida C.A."/>
            <person name="Ferrarezi J.A."/>
            <person name="Labate C.A."/>
        </authorList>
    </citation>
    <scope>NUCLEOTIDE SEQUENCE</scope>
    <source>
        <strain evidence="2">MF-1</strain>
    </source>
</reference>
<evidence type="ECO:0000313" key="2">
    <source>
        <dbReference type="EMBL" id="MBW0518948.1"/>
    </source>
</evidence>
<comment type="caution">
    <text evidence="2">The sequence shown here is derived from an EMBL/GenBank/DDBJ whole genome shotgun (WGS) entry which is preliminary data.</text>
</comment>
<evidence type="ECO:0000313" key="3">
    <source>
        <dbReference type="Proteomes" id="UP000765509"/>
    </source>
</evidence>
<dbReference type="EMBL" id="AVOT02027005">
    <property type="protein sequence ID" value="MBW0518948.1"/>
    <property type="molecule type" value="Genomic_DNA"/>
</dbReference>
<feature type="region of interest" description="Disordered" evidence="1">
    <location>
        <begin position="58"/>
        <end position="97"/>
    </location>
</feature>
<feature type="region of interest" description="Disordered" evidence="1">
    <location>
        <begin position="109"/>
        <end position="314"/>
    </location>
</feature>
<feature type="compositionally biased region" description="Acidic residues" evidence="1">
    <location>
        <begin position="226"/>
        <end position="238"/>
    </location>
</feature>
<organism evidence="2 3">
    <name type="scientific">Austropuccinia psidii MF-1</name>
    <dbReference type="NCBI Taxonomy" id="1389203"/>
    <lineage>
        <taxon>Eukaryota</taxon>
        <taxon>Fungi</taxon>
        <taxon>Dikarya</taxon>
        <taxon>Basidiomycota</taxon>
        <taxon>Pucciniomycotina</taxon>
        <taxon>Pucciniomycetes</taxon>
        <taxon>Pucciniales</taxon>
        <taxon>Sphaerophragmiaceae</taxon>
        <taxon>Austropuccinia</taxon>
    </lineage>
</organism>
<dbReference type="OrthoDB" id="10067079at2759"/>
<dbReference type="GO" id="GO:0004860">
    <property type="term" value="F:protein kinase inhibitor activity"/>
    <property type="evidence" value="ECO:0007669"/>
    <property type="project" value="TreeGrafter"/>
</dbReference>
<dbReference type="Proteomes" id="UP000765509">
    <property type="component" value="Unassembled WGS sequence"/>
</dbReference>
<dbReference type="Pfam" id="PF06658">
    <property type="entry name" value="DUF1168"/>
    <property type="match status" value="1"/>
</dbReference>
<gene>
    <name evidence="2" type="ORF">O181_058663</name>
</gene>
<dbReference type="PANTHER" id="PTHR13507">
    <property type="entry name" value="PRKR-INTERACTING PROTEIN 1"/>
    <property type="match status" value="1"/>
</dbReference>
<evidence type="ECO:0000256" key="1">
    <source>
        <dbReference type="SAM" id="MobiDB-lite"/>
    </source>
</evidence>
<sequence length="314" mass="35306">MFTLHAHDVPQLSSCNLNITRGPHQNPFPHLLPFGGGGKGTDQRVSFATFGHCLLGQRKMTDTDSKPSKNPAQSKNKKPKLDPKILPANKHAPTPLEKQRLEVAKLLQDPTRKVHLPKPAKEKTIRPPREMIKNVQGSSAGAGSGEFHVYKQSRRREYERLRLMDEKEQKDKETAEFEKKQAELKSKADTKTAARRSRRQRRKENARKKRQQNSSQPNDETKATDDDVNDSSSSEEEAENAKKRKKLGAAPVGEGMKFKRPKGSDDEEEEDKKTEESDNNLKQSIQSDSKTTDPSQPDAPVVESNGLKIVEDES</sequence>
<dbReference type="AlphaFoldDB" id="A0A9Q3HVR8"/>
<protein>
    <recommendedName>
        <fullName evidence="4">PRKR-interacting protein 1</fullName>
    </recommendedName>
</protein>
<evidence type="ECO:0008006" key="4">
    <source>
        <dbReference type="Google" id="ProtNLM"/>
    </source>
</evidence>